<dbReference type="RefSeq" id="WP_094233627.1">
    <property type="nucleotide sequence ID" value="NZ_CP016199.1"/>
</dbReference>
<evidence type="ECO:0008006" key="3">
    <source>
        <dbReference type="Google" id="ProtNLM"/>
    </source>
</evidence>
<keyword evidence="2" id="KW-1185">Reference proteome</keyword>
<accession>A0A223AR44</accession>
<evidence type="ECO:0000313" key="2">
    <source>
        <dbReference type="Proteomes" id="UP000214689"/>
    </source>
</evidence>
<organism evidence="1 2">
    <name type="scientific">Mogibacterium pumilum</name>
    <dbReference type="NCBI Taxonomy" id="86332"/>
    <lineage>
        <taxon>Bacteria</taxon>
        <taxon>Bacillati</taxon>
        <taxon>Bacillota</taxon>
        <taxon>Clostridia</taxon>
        <taxon>Peptostreptococcales</taxon>
        <taxon>Anaerovoracaceae</taxon>
        <taxon>Mogibacterium</taxon>
    </lineage>
</organism>
<dbReference type="AlphaFoldDB" id="A0A223AR44"/>
<dbReference type="Proteomes" id="UP000214689">
    <property type="component" value="Chromosome"/>
</dbReference>
<name>A0A223AR44_9FIRM</name>
<sequence>MKAYERIPEWNKLIFRELTPEEKEDYATYGWSCMVENLPEYGEEVLVTDGVSVWLDSFDVDECIYLSGTDSEIDGVIAWLPLPAPYKGE</sequence>
<protein>
    <recommendedName>
        <fullName evidence="3">DUF551 domain-containing protein</fullName>
    </recommendedName>
</protein>
<dbReference type="OrthoDB" id="2067073at2"/>
<evidence type="ECO:0000313" key="1">
    <source>
        <dbReference type="EMBL" id="ASS37399.1"/>
    </source>
</evidence>
<reference evidence="2" key="1">
    <citation type="submission" date="2016-05" db="EMBL/GenBank/DDBJ databases">
        <authorList>
            <person name="Holder M.E."/>
            <person name="Ajami N.J."/>
            <person name="Petrosino J.F."/>
        </authorList>
    </citation>
    <scope>NUCLEOTIDE SEQUENCE [LARGE SCALE GENOMIC DNA]</scope>
    <source>
        <strain evidence="2">ATCC 700696</strain>
    </source>
</reference>
<gene>
    <name evidence="1" type="ORF">AXF17_02235</name>
</gene>
<proteinExistence type="predicted"/>
<dbReference type="EMBL" id="CP016199">
    <property type="protein sequence ID" value="ASS37399.1"/>
    <property type="molecule type" value="Genomic_DNA"/>
</dbReference>